<dbReference type="PROSITE" id="PS50014">
    <property type="entry name" value="BROMODOMAIN_2"/>
    <property type="match status" value="2"/>
</dbReference>
<feature type="region of interest" description="Disordered" evidence="3">
    <location>
        <begin position="698"/>
        <end position="836"/>
    </location>
</feature>
<dbReference type="PRINTS" id="PR00503">
    <property type="entry name" value="BROMODOMAIN"/>
</dbReference>
<evidence type="ECO:0000259" key="4">
    <source>
        <dbReference type="PROSITE" id="PS50014"/>
    </source>
</evidence>
<name>A0A8J6D438_9ROSI</name>
<reference evidence="5 6" key="1">
    <citation type="journal article" date="2021" name="bioRxiv">
        <title>The Gossypium anomalum genome as a resource for cotton improvement and evolutionary analysis of hybrid incompatibility.</title>
        <authorList>
            <person name="Grover C.E."/>
            <person name="Yuan D."/>
            <person name="Arick M.A."/>
            <person name="Miller E.R."/>
            <person name="Hu G."/>
            <person name="Peterson D.G."/>
            <person name="Wendel J.F."/>
            <person name="Udall J.A."/>
        </authorList>
    </citation>
    <scope>NUCLEOTIDE SEQUENCE [LARGE SCALE GENOMIC DNA]</scope>
    <source>
        <strain evidence="5">JFW-Udall</strain>
        <tissue evidence="5">Leaf</tissue>
    </source>
</reference>
<dbReference type="Gene3D" id="1.20.920.10">
    <property type="entry name" value="Bromodomain-like"/>
    <property type="match status" value="2"/>
</dbReference>
<keyword evidence="6" id="KW-1185">Reference proteome</keyword>
<feature type="compositionally biased region" description="Polar residues" evidence="3">
    <location>
        <begin position="494"/>
        <end position="505"/>
    </location>
</feature>
<evidence type="ECO:0000256" key="1">
    <source>
        <dbReference type="ARBA" id="ARBA00023117"/>
    </source>
</evidence>
<feature type="compositionally biased region" description="Polar residues" evidence="3">
    <location>
        <begin position="118"/>
        <end position="129"/>
    </location>
</feature>
<dbReference type="PROSITE" id="PS00633">
    <property type="entry name" value="BROMODOMAIN_1"/>
    <property type="match status" value="2"/>
</dbReference>
<dbReference type="Pfam" id="PF00439">
    <property type="entry name" value="Bromodomain"/>
    <property type="match status" value="2"/>
</dbReference>
<feature type="region of interest" description="Disordered" evidence="3">
    <location>
        <begin position="1189"/>
        <end position="1251"/>
    </location>
</feature>
<feature type="compositionally biased region" description="Basic residues" evidence="3">
    <location>
        <begin position="294"/>
        <end position="306"/>
    </location>
</feature>
<dbReference type="InterPro" id="IPR051831">
    <property type="entry name" value="Bromodomain_contain_prot"/>
</dbReference>
<evidence type="ECO:0000256" key="2">
    <source>
        <dbReference type="PROSITE-ProRule" id="PRU00035"/>
    </source>
</evidence>
<proteinExistence type="predicted"/>
<feature type="region of interest" description="Disordered" evidence="3">
    <location>
        <begin position="494"/>
        <end position="517"/>
    </location>
</feature>
<dbReference type="InterPro" id="IPR036427">
    <property type="entry name" value="Bromodomain-like_sf"/>
</dbReference>
<organism evidence="5 6">
    <name type="scientific">Gossypium anomalum</name>
    <dbReference type="NCBI Taxonomy" id="47600"/>
    <lineage>
        <taxon>Eukaryota</taxon>
        <taxon>Viridiplantae</taxon>
        <taxon>Streptophyta</taxon>
        <taxon>Embryophyta</taxon>
        <taxon>Tracheophyta</taxon>
        <taxon>Spermatophyta</taxon>
        <taxon>Magnoliopsida</taxon>
        <taxon>eudicotyledons</taxon>
        <taxon>Gunneridae</taxon>
        <taxon>Pentapetalae</taxon>
        <taxon>rosids</taxon>
        <taxon>malvids</taxon>
        <taxon>Malvales</taxon>
        <taxon>Malvaceae</taxon>
        <taxon>Malvoideae</taxon>
        <taxon>Gossypium</taxon>
    </lineage>
</organism>
<feature type="compositionally biased region" description="Polar residues" evidence="3">
    <location>
        <begin position="1211"/>
        <end position="1221"/>
    </location>
</feature>
<feature type="domain" description="Bromo" evidence="4">
    <location>
        <begin position="892"/>
        <end position="962"/>
    </location>
</feature>
<dbReference type="OrthoDB" id="21449at2759"/>
<feature type="region of interest" description="Disordered" evidence="3">
    <location>
        <begin position="1"/>
        <end position="137"/>
    </location>
</feature>
<feature type="region of interest" description="Disordered" evidence="3">
    <location>
        <begin position="280"/>
        <end position="322"/>
    </location>
</feature>
<gene>
    <name evidence="5" type="ORF">CXB51_012119</name>
</gene>
<feature type="compositionally biased region" description="Low complexity" evidence="3">
    <location>
        <begin position="735"/>
        <end position="761"/>
    </location>
</feature>
<accession>A0A8J6D438</accession>
<feature type="compositionally biased region" description="Polar residues" evidence="3">
    <location>
        <begin position="816"/>
        <end position="829"/>
    </location>
</feature>
<feature type="domain" description="Bromo" evidence="4">
    <location>
        <begin position="194"/>
        <end position="264"/>
    </location>
</feature>
<evidence type="ECO:0000256" key="3">
    <source>
        <dbReference type="SAM" id="MobiDB-lite"/>
    </source>
</evidence>
<sequence>MRGDGGDMSSETRKKKKKKGRPSLLELQKRSLKQQQLQKPQQPPSLLQKTPNLINPNSSINSNHRSPRRHPNLKGDSPVPGRISGGNDDDDERLEKKHKPLLGFNSSRNHQHYPLPSAPNSASYGSDSNADGDYPDASLKRRKFTNANPGSYEMGEKLPEVTDILHGSPVESGPTPTTPLPDQKLLVFILDRLQKKDTYGVFSEPVDSEELPDYHDIIVHPMDFSTVRKKLDEGAYTTLEQFEIDVFLICSNAMQYNAPDTIYFRQARSMQELARKDFENLRQDSDEGEPQVKLVRRGRPPGKSLKKSLVSSSSIDHVGSECSSGATLAAGRDASILSNTYNLRKGPNSLRLLPADAFIRLSRGSPSKENHAICSSEWENEFPASVVRAVMKYGMKHFAVDENRRDTYNHSSTSGHEQRTFSTLDGELKQLIPVGLSAENGYATSLARFAANLGPVVWKIASRKIGSVLPSGLKFGPGWVGENRTVEQPQFSLSDKQRTLNSLSDNPPGRFLSTATSGSNSIAASRFPLQGREDMEAVVGLTSQNDSTSAPSHQFQQSLVPHSGINGSIGGFGFGYSSQTGLVTQCVNSLSEKTSVPTQTLVMVSGASNFLPKEAKLADSSITLHSGNARAVEPEMVSHAMATNVGLQRSSYNEPNFLPFAPDLNVRFLAPGSPSSSVPIESMTWYLDGQDVSHCENEKEKAMGGGGGGEIAAETRKKRKKGRPSLLELQKRSLKQQQLQEPQQPQLLLQKTPNSSINSNRRSTRRHPNLNGGSPISGSISGGEDDDDDDRLQKKHKPLLGFNSSRTDQHYPIPSALNSASYGSDSNADGDNPDASLKRRKFTAAKPGSDQMGEKLSKVTDTLHGSPVESGPTPTTPLPDKKLLVFILDRLQKKDTYGVFSEPVDPEELPDYHDIIAHPMDFSTVRKKLDEGAYITLEQFEIDVFLICSNAMQYNAPDTIYFRQARSMQELAKKDFENLRQDSDEGEPQVKVVRRGRPPGKSLKKSLVSSSFIDHVGSEYSSDATLAAGRDASSLSNTYNLRKAPNSLKLRPADTFIRPSWGSPSKENHAICSSEWENEFPASVVRAVMKYGMKHFAVDENRRDTYNHSSTSGHEQHTFSTLDGELKQLIPVGLSAEHGYATSLARFAANLGPVVWKIASRKIESVLPSGLKFGPGWVGENRTVEQPQCSFSDKQRSLNSLSDNPPGRFLSTATSGSNSIAASRFPSQGREDMEAVRGLTSQNDSTSAPSHQFQQSLVPHSGINGSIGGFGFGYSSQTGLVTQCVNSFSEKTTVPTQTHVMISGASGFLPKEAKLADSSIALHSGNAMAVEPEMVSHAAATNVGLQRSSYNEPNFLQFAPDLNVRFLAPGSPSSSVPIGSPQRPDLALQL</sequence>
<feature type="compositionally biased region" description="Polar residues" evidence="3">
    <location>
        <begin position="1239"/>
        <end position="1251"/>
    </location>
</feature>
<comment type="caution">
    <text evidence="5">The sequence shown here is derived from an EMBL/GenBank/DDBJ whole genome shotgun (WGS) entry which is preliminary data.</text>
</comment>
<dbReference type="PANTHER" id="PTHR22881">
    <property type="entry name" value="BROMODOMAIN CONTAINING PROTEIN"/>
    <property type="match status" value="1"/>
</dbReference>
<dbReference type="PANTHER" id="PTHR22881:SF11">
    <property type="entry name" value="BROMODOMAIN-CONTAINING PROTEIN DDB_G0270170-LIKE ISOFORM X1"/>
    <property type="match status" value="1"/>
</dbReference>
<feature type="compositionally biased region" description="Low complexity" evidence="3">
    <location>
        <begin position="33"/>
        <end position="64"/>
    </location>
</feature>
<keyword evidence="1 2" id="KW-0103">Bromodomain</keyword>
<dbReference type="SMART" id="SM00297">
    <property type="entry name" value="BROMO"/>
    <property type="match status" value="2"/>
</dbReference>
<feature type="compositionally biased region" description="Polar residues" evidence="3">
    <location>
        <begin position="1189"/>
        <end position="1203"/>
    </location>
</feature>
<dbReference type="SUPFAM" id="SSF47370">
    <property type="entry name" value="Bromodomain"/>
    <property type="match status" value="2"/>
</dbReference>
<dbReference type="InterPro" id="IPR018359">
    <property type="entry name" value="Bromodomain_CS"/>
</dbReference>
<dbReference type="Proteomes" id="UP000701853">
    <property type="component" value="Chromosome 5"/>
</dbReference>
<evidence type="ECO:0000313" key="5">
    <source>
        <dbReference type="EMBL" id="KAG8494331.1"/>
    </source>
</evidence>
<protein>
    <recommendedName>
        <fullName evidence="4">Bromo domain-containing protein</fullName>
    </recommendedName>
</protein>
<dbReference type="EMBL" id="JAHUZN010000005">
    <property type="protein sequence ID" value="KAG8494331.1"/>
    <property type="molecule type" value="Genomic_DNA"/>
</dbReference>
<evidence type="ECO:0000313" key="6">
    <source>
        <dbReference type="Proteomes" id="UP000701853"/>
    </source>
</evidence>
<dbReference type="InterPro" id="IPR001487">
    <property type="entry name" value="Bromodomain"/>
</dbReference>